<dbReference type="HOGENOM" id="CLU_1050184_0_0_1"/>
<evidence type="ECO:0000313" key="2">
    <source>
        <dbReference type="Proteomes" id="UP000054018"/>
    </source>
</evidence>
<dbReference type="OrthoDB" id="755951at2759"/>
<dbReference type="InterPro" id="IPR001830">
    <property type="entry name" value="Glyco_trans_20"/>
</dbReference>
<accession>A0A0C9Z2E2</accession>
<evidence type="ECO:0000313" key="1">
    <source>
        <dbReference type="EMBL" id="KIK14198.1"/>
    </source>
</evidence>
<dbReference type="GO" id="GO:0005829">
    <property type="term" value="C:cytosol"/>
    <property type="evidence" value="ECO:0007669"/>
    <property type="project" value="TreeGrafter"/>
</dbReference>
<keyword evidence="2" id="KW-1185">Reference proteome</keyword>
<reference evidence="2" key="2">
    <citation type="submission" date="2015-01" db="EMBL/GenBank/DDBJ databases">
        <title>Evolutionary Origins and Diversification of the Mycorrhizal Mutualists.</title>
        <authorList>
            <consortium name="DOE Joint Genome Institute"/>
            <consortium name="Mycorrhizal Genomics Consortium"/>
            <person name="Kohler A."/>
            <person name="Kuo A."/>
            <person name="Nagy L.G."/>
            <person name="Floudas D."/>
            <person name="Copeland A."/>
            <person name="Barry K.W."/>
            <person name="Cichocki N."/>
            <person name="Veneault-Fourrey C."/>
            <person name="LaButti K."/>
            <person name="Lindquist E.A."/>
            <person name="Lipzen A."/>
            <person name="Lundell T."/>
            <person name="Morin E."/>
            <person name="Murat C."/>
            <person name="Riley R."/>
            <person name="Ohm R."/>
            <person name="Sun H."/>
            <person name="Tunlid A."/>
            <person name="Henrissat B."/>
            <person name="Grigoriev I.V."/>
            <person name="Hibbett D.S."/>
            <person name="Martin F."/>
        </authorList>
    </citation>
    <scope>NUCLEOTIDE SEQUENCE [LARGE SCALE GENOMIC DNA]</scope>
    <source>
        <strain evidence="2">441</strain>
    </source>
</reference>
<dbReference type="Pfam" id="PF00982">
    <property type="entry name" value="Glyco_transf_20"/>
    <property type="match status" value="1"/>
</dbReference>
<organism evidence="1 2">
    <name type="scientific">Pisolithus microcarpus 441</name>
    <dbReference type="NCBI Taxonomy" id="765257"/>
    <lineage>
        <taxon>Eukaryota</taxon>
        <taxon>Fungi</taxon>
        <taxon>Dikarya</taxon>
        <taxon>Basidiomycota</taxon>
        <taxon>Agaricomycotina</taxon>
        <taxon>Agaricomycetes</taxon>
        <taxon>Agaricomycetidae</taxon>
        <taxon>Boletales</taxon>
        <taxon>Sclerodermatineae</taxon>
        <taxon>Pisolithaceae</taxon>
        <taxon>Pisolithus</taxon>
    </lineage>
</organism>
<dbReference type="GO" id="GO:0005992">
    <property type="term" value="P:trehalose biosynthetic process"/>
    <property type="evidence" value="ECO:0007669"/>
    <property type="project" value="InterPro"/>
</dbReference>
<dbReference type="PANTHER" id="PTHR10788">
    <property type="entry name" value="TREHALOSE-6-PHOSPHATE SYNTHASE"/>
    <property type="match status" value="1"/>
</dbReference>
<name>A0A0C9Z2E2_9AGAM</name>
<dbReference type="AlphaFoldDB" id="A0A0C9Z2E2"/>
<dbReference type="GO" id="GO:0003825">
    <property type="term" value="F:alpha,alpha-trehalose-phosphate synthase (UDP-forming) activity"/>
    <property type="evidence" value="ECO:0007669"/>
    <property type="project" value="TreeGrafter"/>
</dbReference>
<dbReference type="GO" id="GO:0005946">
    <property type="term" value="C:alpha,alpha-trehalose-phosphate synthase complex (UDP-forming)"/>
    <property type="evidence" value="ECO:0007669"/>
    <property type="project" value="TreeGrafter"/>
</dbReference>
<dbReference type="PANTHER" id="PTHR10788:SF15">
    <property type="entry name" value="TREHALOSE SYNTHASE COMPLEX REGULATORY SUBUNIT TPS3-RELATED"/>
    <property type="match status" value="1"/>
</dbReference>
<gene>
    <name evidence="1" type="ORF">PISMIDRAFT_17453</name>
</gene>
<dbReference type="GO" id="GO:0004805">
    <property type="term" value="F:trehalose-phosphatase activity"/>
    <property type="evidence" value="ECO:0007669"/>
    <property type="project" value="TreeGrafter"/>
</dbReference>
<proteinExistence type="predicted"/>
<dbReference type="STRING" id="765257.A0A0C9Z2E2"/>
<protein>
    <submittedName>
        <fullName evidence="1">Uncharacterized protein</fullName>
    </submittedName>
</protein>
<dbReference type="EMBL" id="KN833950">
    <property type="protein sequence ID" value="KIK14198.1"/>
    <property type="molecule type" value="Genomic_DNA"/>
</dbReference>
<dbReference type="SUPFAM" id="SSF53756">
    <property type="entry name" value="UDP-Glycosyltransferase/glycogen phosphorylase"/>
    <property type="match status" value="1"/>
</dbReference>
<dbReference type="Proteomes" id="UP000054018">
    <property type="component" value="Unassembled WGS sequence"/>
</dbReference>
<dbReference type="Gene3D" id="3.40.50.2000">
    <property type="entry name" value="Glycogen Phosphorylase B"/>
    <property type="match status" value="1"/>
</dbReference>
<reference evidence="1 2" key="1">
    <citation type="submission" date="2014-04" db="EMBL/GenBank/DDBJ databases">
        <authorList>
            <consortium name="DOE Joint Genome Institute"/>
            <person name="Kuo A."/>
            <person name="Kohler A."/>
            <person name="Costa M.D."/>
            <person name="Nagy L.G."/>
            <person name="Floudas D."/>
            <person name="Copeland A."/>
            <person name="Barry K.W."/>
            <person name="Cichocki N."/>
            <person name="Veneault-Fourrey C."/>
            <person name="LaButti K."/>
            <person name="Lindquist E.A."/>
            <person name="Lipzen A."/>
            <person name="Lundell T."/>
            <person name="Morin E."/>
            <person name="Murat C."/>
            <person name="Sun H."/>
            <person name="Tunlid A."/>
            <person name="Henrissat B."/>
            <person name="Grigoriev I.V."/>
            <person name="Hibbett D.S."/>
            <person name="Martin F."/>
            <person name="Nordberg H.P."/>
            <person name="Cantor M.N."/>
            <person name="Hua S.X."/>
        </authorList>
    </citation>
    <scope>NUCLEOTIDE SEQUENCE [LARGE SCALE GENOMIC DNA]</scope>
    <source>
        <strain evidence="1 2">441</strain>
    </source>
</reference>
<sequence>MSHQAFHGRWCIPDGYRRKFSEEKKRNPEAQFLRQCYAGMKLIVGRDKLDESQGKSRVTGKVVFIQVALQTTKFNELVGGVSDIVAHINFAFSTLTCQHVVFLHVREVTFSQYPALLTLANTFMVMSLKEGMALWVHEFAGGEEKDADTEPESLWLLIMFRCEPVWYVMTYRYTLQGLTMPDKEAASRWQDLHNHGVTQTAQTFVTSFLTRCLRAHIEHMPLSIDPSLIPSLDLPHLTSKYFQLSWRPARSLHRSGSKILPHVAK</sequence>